<feature type="domain" description="DNA replication complex GINS protein PSF1 C-terminal" evidence="7">
    <location>
        <begin position="154"/>
        <end position="203"/>
    </location>
</feature>
<dbReference type="Gene3D" id="1.20.58.1030">
    <property type="match status" value="1"/>
</dbReference>
<evidence type="ECO:0000256" key="4">
    <source>
        <dbReference type="ARBA" id="ARBA00023242"/>
    </source>
</evidence>
<keyword evidence="4 5" id="KW-0539">Nucleus</keyword>
<dbReference type="STRING" id="418985.A0A1V9XB80"/>
<evidence type="ECO:0000259" key="7">
    <source>
        <dbReference type="Pfam" id="PF24997"/>
    </source>
</evidence>
<gene>
    <name evidence="8" type="ORF">BIW11_11399</name>
</gene>
<keyword evidence="3 5" id="KW-0235">DNA replication</keyword>
<dbReference type="InParanoid" id="A0A1V9XB80"/>
<dbReference type="Pfam" id="PF24997">
    <property type="entry name" value="PSF1_C"/>
    <property type="match status" value="1"/>
</dbReference>
<evidence type="ECO:0000256" key="2">
    <source>
        <dbReference type="ARBA" id="ARBA00006677"/>
    </source>
</evidence>
<dbReference type="FunCoup" id="A0A1V9XB80">
    <property type="interactions" value="810"/>
</dbReference>
<dbReference type="GO" id="GO:0000811">
    <property type="term" value="C:GINS complex"/>
    <property type="evidence" value="ECO:0007669"/>
    <property type="project" value="UniProtKB-UniRule"/>
</dbReference>
<feature type="domain" description="GINS subunit" evidence="6">
    <location>
        <begin position="63"/>
        <end position="137"/>
    </location>
</feature>
<dbReference type="PANTHER" id="PTHR12914:SF2">
    <property type="entry name" value="DNA REPLICATION COMPLEX GINS PROTEIN PSF1"/>
    <property type="match status" value="1"/>
</dbReference>
<protein>
    <recommendedName>
        <fullName evidence="5">DNA replication complex GINS protein PSF1</fullName>
    </recommendedName>
</protein>
<accession>A0A1V9XB80</accession>
<dbReference type="InterPro" id="IPR036224">
    <property type="entry name" value="GINS_bundle-like_dom_sf"/>
</dbReference>
<keyword evidence="9" id="KW-1185">Reference proteome</keyword>
<evidence type="ECO:0000256" key="5">
    <source>
        <dbReference type="RuleBase" id="RU368085"/>
    </source>
</evidence>
<dbReference type="Proteomes" id="UP000192247">
    <property type="component" value="Unassembled WGS sequence"/>
</dbReference>
<comment type="subcellular location">
    <subcellularLocation>
        <location evidence="1 5">Nucleus</location>
    </subcellularLocation>
</comment>
<dbReference type="Pfam" id="PF05916">
    <property type="entry name" value="Sld5"/>
    <property type="match status" value="1"/>
</dbReference>
<comment type="caution">
    <text evidence="8">The sequence shown here is derived from an EMBL/GenBank/DDBJ whole genome shotgun (WGS) entry which is preliminary data.</text>
</comment>
<dbReference type="CDD" id="cd21696">
    <property type="entry name" value="GINS_B_Psf1"/>
    <property type="match status" value="1"/>
</dbReference>
<dbReference type="InterPro" id="IPR056783">
    <property type="entry name" value="PSF1_C"/>
</dbReference>
<dbReference type="InterPro" id="IPR005339">
    <property type="entry name" value="GINS_Psf1"/>
</dbReference>
<sequence>MTSLADQALNLVKEVQRSKDFLQPMREETMRNIYEEMRVLNEENQKDVRLISSADSERQEGDPATDLHVVLYVRHQLLLRLRRCMLAYLNCRLQTIRELRWAFGPVLTRDIKANMTDGEHKWFVDYSSALGRYMSSIGGVGVDLLQHTRPPKCLYIQVRVLEDYGDFETEDGQVVVLAKNSTHFLERTHCEKLIRQGVLEHVVG</sequence>
<comment type="similarity">
    <text evidence="2 5">Belongs to the GINS1/PSF1 family.</text>
</comment>
<dbReference type="EMBL" id="MNPL01016080">
    <property type="protein sequence ID" value="OQR70787.1"/>
    <property type="molecule type" value="Genomic_DNA"/>
</dbReference>
<dbReference type="SUPFAM" id="SSF158573">
    <property type="entry name" value="GINS helical bundle-like"/>
    <property type="match status" value="1"/>
</dbReference>
<evidence type="ECO:0000313" key="8">
    <source>
        <dbReference type="EMBL" id="OQR70787.1"/>
    </source>
</evidence>
<evidence type="ECO:0000313" key="9">
    <source>
        <dbReference type="Proteomes" id="UP000192247"/>
    </source>
</evidence>
<comment type="function">
    <text evidence="5">Required for correct functioning of the GINS complex, a complex that plays an essential role in the initiation of DNA replication, and progression of DNA replication forks. GINS complex seems to bind preferentially to single-stranded DNA.</text>
</comment>
<dbReference type="GO" id="GO:1902983">
    <property type="term" value="P:DNA strand elongation involved in mitotic DNA replication"/>
    <property type="evidence" value="ECO:0007669"/>
    <property type="project" value="TreeGrafter"/>
</dbReference>
<evidence type="ECO:0000256" key="1">
    <source>
        <dbReference type="ARBA" id="ARBA00004123"/>
    </source>
</evidence>
<evidence type="ECO:0000256" key="3">
    <source>
        <dbReference type="ARBA" id="ARBA00022705"/>
    </source>
</evidence>
<dbReference type="CDD" id="cd11710">
    <property type="entry name" value="GINS_A_psf1"/>
    <property type="match status" value="1"/>
</dbReference>
<dbReference type="PANTHER" id="PTHR12914">
    <property type="entry name" value="PARTNER OF SLD5"/>
    <property type="match status" value="1"/>
</dbReference>
<name>A0A1V9XB80_9ACAR</name>
<dbReference type="InterPro" id="IPR021151">
    <property type="entry name" value="GINS_A"/>
</dbReference>
<dbReference type="OrthoDB" id="10252587at2759"/>
<dbReference type="AlphaFoldDB" id="A0A1V9XB80"/>
<organism evidence="8 9">
    <name type="scientific">Tropilaelaps mercedesae</name>
    <dbReference type="NCBI Taxonomy" id="418985"/>
    <lineage>
        <taxon>Eukaryota</taxon>
        <taxon>Metazoa</taxon>
        <taxon>Ecdysozoa</taxon>
        <taxon>Arthropoda</taxon>
        <taxon>Chelicerata</taxon>
        <taxon>Arachnida</taxon>
        <taxon>Acari</taxon>
        <taxon>Parasitiformes</taxon>
        <taxon>Mesostigmata</taxon>
        <taxon>Gamasina</taxon>
        <taxon>Dermanyssoidea</taxon>
        <taxon>Laelapidae</taxon>
        <taxon>Tropilaelaps</taxon>
    </lineage>
</organism>
<proteinExistence type="inferred from homology"/>
<reference evidence="8 9" key="1">
    <citation type="journal article" date="2017" name="Gigascience">
        <title>Draft genome of the honey bee ectoparasitic mite, Tropilaelaps mercedesae, is shaped by the parasitic life history.</title>
        <authorList>
            <person name="Dong X."/>
            <person name="Armstrong S.D."/>
            <person name="Xia D."/>
            <person name="Makepeace B.L."/>
            <person name="Darby A.C."/>
            <person name="Kadowaki T."/>
        </authorList>
    </citation>
    <scope>NUCLEOTIDE SEQUENCE [LARGE SCALE GENOMIC DNA]</scope>
    <source>
        <strain evidence="8">Wuxi-XJTLU</strain>
    </source>
</reference>
<evidence type="ECO:0000259" key="6">
    <source>
        <dbReference type="Pfam" id="PF05916"/>
    </source>
</evidence>
<comment type="subunit">
    <text evidence="5">Component of the GINS complex.</text>
</comment>